<evidence type="ECO:0000313" key="3">
    <source>
        <dbReference type="EMBL" id="BBZ29241.1"/>
    </source>
</evidence>
<feature type="domain" description="DUF732" evidence="2">
    <location>
        <begin position="31"/>
        <end position="103"/>
    </location>
</feature>
<evidence type="ECO:0000256" key="1">
    <source>
        <dbReference type="SAM" id="SignalP"/>
    </source>
</evidence>
<protein>
    <recommendedName>
        <fullName evidence="2">DUF732 domain-containing protein</fullName>
    </recommendedName>
</protein>
<evidence type="ECO:0000313" key="4">
    <source>
        <dbReference type="Proteomes" id="UP000466517"/>
    </source>
</evidence>
<sequence>MKALTQTVLATAIAAFAVATVAAGPAHADPDTDFANELHTYGIYGPKDYNAWIGKIECKRLHNGTDANATAAAVFLKTNLPRGTSEQSIYQFLSAGINYYCPDERPVVDSLAGVPQAPPPGAPLPAEQG</sequence>
<accession>A0A7I7XJ69</accession>
<dbReference type="EMBL" id="AP022610">
    <property type="protein sequence ID" value="BBZ29241.1"/>
    <property type="molecule type" value="Genomic_DNA"/>
</dbReference>
<dbReference type="AlphaFoldDB" id="A0A7I7XJ69"/>
<dbReference type="KEGG" id="mmag:MMAD_35360"/>
<organism evidence="3 4">
    <name type="scientific">Mycolicibacterium madagascariense</name>
    <dbReference type="NCBI Taxonomy" id="212765"/>
    <lineage>
        <taxon>Bacteria</taxon>
        <taxon>Bacillati</taxon>
        <taxon>Actinomycetota</taxon>
        <taxon>Actinomycetes</taxon>
        <taxon>Mycobacteriales</taxon>
        <taxon>Mycobacteriaceae</taxon>
        <taxon>Mycolicibacterium</taxon>
    </lineage>
</organism>
<reference evidence="3 4" key="1">
    <citation type="journal article" date="2019" name="Emerg. Microbes Infect.">
        <title>Comprehensive subspecies identification of 175 nontuberculous mycobacteria species based on 7547 genomic profiles.</title>
        <authorList>
            <person name="Matsumoto Y."/>
            <person name="Kinjo T."/>
            <person name="Motooka D."/>
            <person name="Nabeya D."/>
            <person name="Jung N."/>
            <person name="Uechi K."/>
            <person name="Horii T."/>
            <person name="Iida T."/>
            <person name="Fujita J."/>
            <person name="Nakamura S."/>
        </authorList>
    </citation>
    <scope>NUCLEOTIDE SEQUENCE [LARGE SCALE GENOMIC DNA]</scope>
    <source>
        <strain evidence="3 4">JCM 13574</strain>
    </source>
</reference>
<evidence type="ECO:0000259" key="2">
    <source>
        <dbReference type="Pfam" id="PF05305"/>
    </source>
</evidence>
<dbReference type="InterPro" id="IPR007969">
    <property type="entry name" value="DUF732"/>
</dbReference>
<feature type="chain" id="PRO_5029446462" description="DUF732 domain-containing protein" evidence="1">
    <location>
        <begin position="29"/>
        <end position="129"/>
    </location>
</feature>
<name>A0A7I7XJ69_9MYCO</name>
<dbReference type="Proteomes" id="UP000466517">
    <property type="component" value="Chromosome"/>
</dbReference>
<dbReference type="Pfam" id="PF05305">
    <property type="entry name" value="DUF732"/>
    <property type="match status" value="1"/>
</dbReference>
<feature type="signal peptide" evidence="1">
    <location>
        <begin position="1"/>
        <end position="28"/>
    </location>
</feature>
<keyword evidence="1" id="KW-0732">Signal</keyword>
<gene>
    <name evidence="3" type="ORF">MMAD_35360</name>
</gene>
<proteinExistence type="predicted"/>
<keyword evidence="4" id="KW-1185">Reference proteome</keyword>